<keyword evidence="1" id="KW-0489">Methyltransferase</keyword>
<gene>
    <name evidence="5" type="ORF">PCL_06781</name>
</gene>
<dbReference type="GO" id="GO:0032259">
    <property type="term" value="P:methylation"/>
    <property type="evidence" value="ECO:0007669"/>
    <property type="project" value="UniProtKB-KW"/>
</dbReference>
<keyword evidence="3" id="KW-0949">S-adenosyl-L-methionine</keyword>
<dbReference type="Proteomes" id="UP000245956">
    <property type="component" value="Unassembled WGS sequence"/>
</dbReference>
<comment type="caution">
    <text evidence="5">The sequence shown here is derived from an EMBL/GenBank/DDBJ whole genome shotgun (WGS) entry which is preliminary data.</text>
</comment>
<evidence type="ECO:0000259" key="4">
    <source>
        <dbReference type="SMART" id="SM00828"/>
    </source>
</evidence>
<dbReference type="PANTHER" id="PTHR44068">
    <property type="entry name" value="ZGC:194242"/>
    <property type="match status" value="1"/>
</dbReference>
<dbReference type="InterPro" id="IPR029063">
    <property type="entry name" value="SAM-dependent_MTases_sf"/>
</dbReference>
<keyword evidence="2" id="KW-0808">Transferase</keyword>
<protein>
    <recommendedName>
        <fullName evidence="4">Polyketide synthase-like methyltransferase domain-containing protein</fullName>
    </recommendedName>
</protein>
<dbReference type="PANTHER" id="PTHR44068:SF11">
    <property type="entry name" value="GERANYL DIPHOSPHATE 2-C-METHYLTRANSFERASE"/>
    <property type="match status" value="1"/>
</dbReference>
<dbReference type="SUPFAM" id="SSF53335">
    <property type="entry name" value="S-adenosyl-L-methionine-dependent methyltransferases"/>
    <property type="match status" value="1"/>
</dbReference>
<reference evidence="5 6" key="1">
    <citation type="journal article" date="2016" name="Front. Microbiol.">
        <title>Genome and transcriptome sequences reveal the specific parasitism of the nematophagous Purpureocillium lilacinum 36-1.</title>
        <authorList>
            <person name="Xie J."/>
            <person name="Li S."/>
            <person name="Mo C."/>
            <person name="Xiao X."/>
            <person name="Peng D."/>
            <person name="Wang G."/>
            <person name="Xiao Y."/>
        </authorList>
    </citation>
    <scope>NUCLEOTIDE SEQUENCE [LARGE SCALE GENOMIC DNA]</scope>
    <source>
        <strain evidence="5 6">36-1</strain>
    </source>
</reference>
<dbReference type="InterPro" id="IPR020803">
    <property type="entry name" value="MeTfrase_dom"/>
</dbReference>
<dbReference type="CDD" id="cd02440">
    <property type="entry name" value="AdoMet_MTases"/>
    <property type="match status" value="1"/>
</dbReference>
<dbReference type="EMBL" id="LCWV01000030">
    <property type="protein sequence ID" value="PWI65810.1"/>
    <property type="molecule type" value="Genomic_DNA"/>
</dbReference>
<dbReference type="InterPro" id="IPR013216">
    <property type="entry name" value="Methyltransf_11"/>
</dbReference>
<evidence type="ECO:0000313" key="5">
    <source>
        <dbReference type="EMBL" id="PWI65810.1"/>
    </source>
</evidence>
<evidence type="ECO:0000256" key="3">
    <source>
        <dbReference type="ARBA" id="ARBA00022691"/>
    </source>
</evidence>
<dbReference type="Pfam" id="PF08241">
    <property type="entry name" value="Methyltransf_11"/>
    <property type="match status" value="1"/>
</dbReference>
<name>A0A2U3DU89_PURLI</name>
<evidence type="ECO:0000256" key="1">
    <source>
        <dbReference type="ARBA" id="ARBA00022603"/>
    </source>
</evidence>
<proteinExistence type="predicted"/>
<accession>A0A2U3DU89</accession>
<dbReference type="AlphaFoldDB" id="A0A2U3DU89"/>
<sequence length="315" mass="34349">MTLRRYDKGLLDQYFELHSQHALTFVRGFIIAMAEQPSPAAVGTLYDQFSDLCTDIFGGCIHFGYFDNPAERLAIGAATDRLTSLVAERLSLGPGQRILDVGCGTGKPAAQIASAAGARVLGISISNRQIELAQAQYGTTRQPGQVCFQFANAMDMPFADGSFDGAYAIESLFHMDDKATALAHIGHTLRPGGRLVIADFFLDEPLAGSDADILTQFCQLCQAPPLCTAREYRDLLQQAGFEVIEFTDIRNNVQRNYEVMAAALRQKALLLDEASGEQLRGGASIVEQMVVTKTVGYVLMTATRMQHEEGKTMVH</sequence>
<evidence type="ECO:0000313" key="6">
    <source>
        <dbReference type="Proteomes" id="UP000245956"/>
    </source>
</evidence>
<dbReference type="SMART" id="SM00828">
    <property type="entry name" value="PKS_MT"/>
    <property type="match status" value="1"/>
</dbReference>
<evidence type="ECO:0000256" key="2">
    <source>
        <dbReference type="ARBA" id="ARBA00022679"/>
    </source>
</evidence>
<feature type="domain" description="Polyketide synthase-like methyltransferase" evidence="4">
    <location>
        <begin position="52"/>
        <end position="315"/>
    </location>
</feature>
<dbReference type="Gene3D" id="3.40.50.150">
    <property type="entry name" value="Vaccinia Virus protein VP39"/>
    <property type="match status" value="1"/>
</dbReference>
<dbReference type="GO" id="GO:0008757">
    <property type="term" value="F:S-adenosylmethionine-dependent methyltransferase activity"/>
    <property type="evidence" value="ECO:0007669"/>
    <property type="project" value="InterPro"/>
</dbReference>
<organism evidence="5 6">
    <name type="scientific">Purpureocillium lilacinum</name>
    <name type="common">Paecilomyces lilacinus</name>
    <dbReference type="NCBI Taxonomy" id="33203"/>
    <lineage>
        <taxon>Eukaryota</taxon>
        <taxon>Fungi</taxon>
        <taxon>Dikarya</taxon>
        <taxon>Ascomycota</taxon>
        <taxon>Pezizomycotina</taxon>
        <taxon>Sordariomycetes</taxon>
        <taxon>Hypocreomycetidae</taxon>
        <taxon>Hypocreales</taxon>
        <taxon>Ophiocordycipitaceae</taxon>
        <taxon>Purpureocillium</taxon>
    </lineage>
</organism>
<dbReference type="InterPro" id="IPR050447">
    <property type="entry name" value="Erg6_SMT_methyltransf"/>
</dbReference>